<protein>
    <submittedName>
        <fullName evidence="1">Uncharacterized protein</fullName>
    </submittedName>
</protein>
<gene>
    <name evidence="1" type="ORF">CJD36_000260</name>
</gene>
<dbReference type="OrthoDB" id="653675at2"/>
<dbReference type="Proteomes" id="UP000239872">
    <property type="component" value="Unassembled WGS sequence"/>
</dbReference>
<sequence>MKQLHNLIITITLFVAATTHATAQDAYLYIQGDKSVPFYVKIDSVMQPRYGKNYCIVPKVHAGQVNVQILFQQNVYAPKFFTIDMPAKGHKGFLLTKQDDNFTLNDLDTKAIINPEK</sequence>
<accession>A0A2S7SZW0</accession>
<dbReference type="EMBL" id="PPSL01000001">
    <property type="protein sequence ID" value="PQJ12228.1"/>
    <property type="molecule type" value="Genomic_DNA"/>
</dbReference>
<evidence type="ECO:0000313" key="2">
    <source>
        <dbReference type="Proteomes" id="UP000239872"/>
    </source>
</evidence>
<dbReference type="AlphaFoldDB" id="A0A2S7SZW0"/>
<evidence type="ECO:0000313" key="1">
    <source>
        <dbReference type="EMBL" id="PQJ12228.1"/>
    </source>
</evidence>
<keyword evidence="2" id="KW-1185">Reference proteome</keyword>
<comment type="caution">
    <text evidence="1">The sequence shown here is derived from an EMBL/GenBank/DDBJ whole genome shotgun (WGS) entry which is preliminary data.</text>
</comment>
<dbReference type="RefSeq" id="WP_105037112.1">
    <property type="nucleotide sequence ID" value="NZ_PPSL01000001.1"/>
</dbReference>
<organism evidence="1 2">
    <name type="scientific">Flavipsychrobacter stenotrophus</name>
    <dbReference type="NCBI Taxonomy" id="2077091"/>
    <lineage>
        <taxon>Bacteria</taxon>
        <taxon>Pseudomonadati</taxon>
        <taxon>Bacteroidota</taxon>
        <taxon>Chitinophagia</taxon>
        <taxon>Chitinophagales</taxon>
        <taxon>Chitinophagaceae</taxon>
        <taxon>Flavipsychrobacter</taxon>
    </lineage>
</organism>
<proteinExistence type="predicted"/>
<reference evidence="1 2" key="1">
    <citation type="submission" date="2018-01" db="EMBL/GenBank/DDBJ databases">
        <title>A novel member of the phylum Bacteroidetes isolated from glacier ice.</title>
        <authorList>
            <person name="Liu Q."/>
            <person name="Xin Y.-H."/>
        </authorList>
    </citation>
    <scope>NUCLEOTIDE SEQUENCE [LARGE SCALE GENOMIC DNA]</scope>
    <source>
        <strain evidence="1 2">RB1R16</strain>
    </source>
</reference>
<name>A0A2S7SZW0_9BACT</name>